<organism evidence="5 6">
    <name type="scientific">Paenibacillus prosopidis</name>
    <dbReference type="NCBI Taxonomy" id="630520"/>
    <lineage>
        <taxon>Bacteria</taxon>
        <taxon>Bacillati</taxon>
        <taxon>Bacillota</taxon>
        <taxon>Bacilli</taxon>
        <taxon>Bacillales</taxon>
        <taxon>Paenibacillaceae</taxon>
        <taxon>Paenibacillus</taxon>
    </lineage>
</organism>
<dbReference type="PRINTS" id="PR00598">
    <property type="entry name" value="HTHMARR"/>
</dbReference>
<keyword evidence="3" id="KW-0804">Transcription</keyword>
<evidence type="ECO:0000256" key="2">
    <source>
        <dbReference type="ARBA" id="ARBA00023125"/>
    </source>
</evidence>
<accession>A0A368VJF2</accession>
<dbReference type="PANTHER" id="PTHR42756">
    <property type="entry name" value="TRANSCRIPTIONAL REGULATOR, MARR"/>
    <property type="match status" value="1"/>
</dbReference>
<dbReference type="AlphaFoldDB" id="A0A368VJF2"/>
<proteinExistence type="predicted"/>
<evidence type="ECO:0000256" key="3">
    <source>
        <dbReference type="ARBA" id="ARBA00023163"/>
    </source>
</evidence>
<comment type="caution">
    <text evidence="5">The sequence shown here is derived from an EMBL/GenBank/DDBJ whole genome shotgun (WGS) entry which is preliminary data.</text>
</comment>
<keyword evidence="6" id="KW-1185">Reference proteome</keyword>
<dbReference type="PANTHER" id="PTHR42756:SF1">
    <property type="entry name" value="TRANSCRIPTIONAL REPRESSOR OF EMRAB OPERON"/>
    <property type="match status" value="1"/>
</dbReference>
<evidence type="ECO:0000256" key="1">
    <source>
        <dbReference type="ARBA" id="ARBA00023015"/>
    </source>
</evidence>
<evidence type="ECO:0000313" key="5">
    <source>
        <dbReference type="EMBL" id="RCW41732.1"/>
    </source>
</evidence>
<dbReference type="InterPro" id="IPR036388">
    <property type="entry name" value="WH-like_DNA-bd_sf"/>
</dbReference>
<dbReference type="SMART" id="SM00347">
    <property type="entry name" value="HTH_MARR"/>
    <property type="match status" value="1"/>
</dbReference>
<dbReference type="GO" id="GO:0003700">
    <property type="term" value="F:DNA-binding transcription factor activity"/>
    <property type="evidence" value="ECO:0007669"/>
    <property type="project" value="InterPro"/>
</dbReference>
<dbReference type="PROSITE" id="PS50995">
    <property type="entry name" value="HTH_MARR_2"/>
    <property type="match status" value="1"/>
</dbReference>
<dbReference type="SUPFAM" id="SSF46785">
    <property type="entry name" value="Winged helix' DNA-binding domain"/>
    <property type="match status" value="1"/>
</dbReference>
<dbReference type="Gene3D" id="1.10.10.10">
    <property type="entry name" value="Winged helix-like DNA-binding domain superfamily/Winged helix DNA-binding domain"/>
    <property type="match status" value="1"/>
</dbReference>
<dbReference type="Proteomes" id="UP000252415">
    <property type="component" value="Unassembled WGS sequence"/>
</dbReference>
<evidence type="ECO:0000313" key="6">
    <source>
        <dbReference type="Proteomes" id="UP000252415"/>
    </source>
</evidence>
<feature type="domain" description="HTH marR-type" evidence="4">
    <location>
        <begin position="4"/>
        <end position="136"/>
    </location>
</feature>
<keyword evidence="1" id="KW-0805">Transcription regulation</keyword>
<evidence type="ECO:0000259" key="4">
    <source>
        <dbReference type="PROSITE" id="PS50995"/>
    </source>
</evidence>
<dbReference type="EMBL" id="QPJD01000021">
    <property type="protein sequence ID" value="RCW41732.1"/>
    <property type="molecule type" value="Genomic_DNA"/>
</dbReference>
<protein>
    <submittedName>
        <fullName evidence="5">MarR family transcriptional regulator</fullName>
    </submittedName>
</protein>
<name>A0A368VJF2_9BACL</name>
<dbReference type="InterPro" id="IPR036390">
    <property type="entry name" value="WH_DNA-bd_sf"/>
</dbReference>
<dbReference type="GO" id="GO:0003677">
    <property type="term" value="F:DNA binding"/>
    <property type="evidence" value="ECO:0007669"/>
    <property type="project" value="UniProtKB-KW"/>
</dbReference>
<reference evidence="5 6" key="1">
    <citation type="submission" date="2018-07" db="EMBL/GenBank/DDBJ databases">
        <title>Genomic Encyclopedia of Type Strains, Phase III (KMG-III): the genomes of soil and plant-associated and newly described type strains.</title>
        <authorList>
            <person name="Whitman W."/>
        </authorList>
    </citation>
    <scope>NUCLEOTIDE SEQUENCE [LARGE SCALE GENOMIC DNA]</scope>
    <source>
        <strain evidence="5 6">CECT 7506</strain>
    </source>
</reference>
<dbReference type="InterPro" id="IPR000835">
    <property type="entry name" value="HTH_MarR-typ"/>
</dbReference>
<gene>
    <name evidence="5" type="ORF">DFP97_12112</name>
</gene>
<keyword evidence="2" id="KW-0238">DNA-binding</keyword>
<dbReference type="Pfam" id="PF01047">
    <property type="entry name" value="MarR"/>
    <property type="match status" value="1"/>
</dbReference>
<sequence length="142" mass="16202">MELNNSVGYVISNTGRRLSQRLQQLFQDHDVTTEQWSLLMCLDEQDGISHKDLAQRTGKDPANITRLLDQLERKALVRRAANPTDRRSQLLYITEGGRITACTLAPIEAAFVNHILTDITDDEIKAFQQFMAKINKNAEQYL</sequence>